<dbReference type="RefSeq" id="WP_185986373.1">
    <property type="nucleotide sequence ID" value="NZ_BAAALZ010000002.1"/>
</dbReference>
<gene>
    <name evidence="1" type="ORF">BJ960_000832</name>
</gene>
<dbReference type="AlphaFoldDB" id="A0A852R6F1"/>
<evidence type="ECO:0000313" key="1">
    <source>
        <dbReference type="EMBL" id="NYD26029.1"/>
    </source>
</evidence>
<organism evidence="1 2">
    <name type="scientific">Leucobacter aridicollis</name>
    <dbReference type="NCBI Taxonomy" id="283878"/>
    <lineage>
        <taxon>Bacteria</taxon>
        <taxon>Bacillati</taxon>
        <taxon>Actinomycetota</taxon>
        <taxon>Actinomycetes</taxon>
        <taxon>Micrococcales</taxon>
        <taxon>Microbacteriaceae</taxon>
        <taxon>Leucobacter</taxon>
    </lineage>
</organism>
<reference evidence="1 2" key="1">
    <citation type="submission" date="2020-07" db="EMBL/GenBank/DDBJ databases">
        <title>Sequencing the genomes of 1000 actinobacteria strains.</title>
        <authorList>
            <person name="Klenk H.-P."/>
        </authorList>
    </citation>
    <scope>NUCLEOTIDE SEQUENCE [LARGE SCALE GENOMIC DNA]</scope>
    <source>
        <strain evidence="1 2">DSM 17380</strain>
    </source>
</reference>
<protein>
    <submittedName>
        <fullName evidence="1">Phage regulator Rha-like protein</fullName>
    </submittedName>
</protein>
<proteinExistence type="predicted"/>
<dbReference type="Pfam" id="PF09669">
    <property type="entry name" value="Phage_pRha"/>
    <property type="match status" value="1"/>
</dbReference>
<dbReference type="Proteomes" id="UP000586095">
    <property type="component" value="Unassembled WGS sequence"/>
</dbReference>
<evidence type="ECO:0000313" key="2">
    <source>
        <dbReference type="Proteomes" id="UP000586095"/>
    </source>
</evidence>
<comment type="caution">
    <text evidence="1">The sequence shown here is derived from an EMBL/GenBank/DDBJ whole genome shotgun (WGS) entry which is preliminary data.</text>
</comment>
<keyword evidence="2" id="KW-1185">Reference proteome</keyword>
<name>A0A852R6F1_9MICO</name>
<sequence length="257" mass="28920">MTSTSIIETRGGELTISSEIIAERTERDHPSILRTIAEHEEAFAEFGLVRFEIRPRVAGQHGGGEVRFAILNEHQATLMMTFMRNSKIVKAFKVELVKQFYKMRQALTAPAVAAHKAPEVLDLKGQAAILRTLRSSLQPDYADAKARVLLARAMGDEAEIDPARRPLDVQSYLESREIPTSVLRSRRGQFGTLVAKEYRAEFGESPKKVERFVNGVPKQVNGYTEEHRYLFDRAFPKDKVLAEYVDGDPEQLSLGGF</sequence>
<dbReference type="InterPro" id="IPR014054">
    <property type="entry name" value="Phage_regulatory_Rha"/>
</dbReference>
<dbReference type="EMBL" id="JACCBD010000001">
    <property type="protein sequence ID" value="NYD26029.1"/>
    <property type="molecule type" value="Genomic_DNA"/>
</dbReference>
<accession>A0A852R6F1</accession>